<feature type="compositionally biased region" description="Polar residues" evidence="1">
    <location>
        <begin position="296"/>
        <end position="309"/>
    </location>
</feature>
<evidence type="ECO:0000313" key="4">
    <source>
        <dbReference type="Proteomes" id="UP000054776"/>
    </source>
</evidence>
<dbReference type="EMBL" id="JYDH01000003">
    <property type="protein sequence ID" value="KRY42839.1"/>
    <property type="molecule type" value="Genomic_DNA"/>
</dbReference>
<gene>
    <name evidence="3" type="ORF">T01_8624</name>
</gene>
<dbReference type="InterPro" id="IPR005312">
    <property type="entry name" value="DUF1759"/>
</dbReference>
<evidence type="ECO:0000256" key="1">
    <source>
        <dbReference type="SAM" id="MobiDB-lite"/>
    </source>
</evidence>
<protein>
    <recommendedName>
        <fullName evidence="2">Peptidase A2 domain-containing protein</fullName>
    </recommendedName>
</protein>
<dbReference type="Pfam" id="PF03564">
    <property type="entry name" value="DUF1759"/>
    <property type="match status" value="1"/>
</dbReference>
<dbReference type="GO" id="GO:0006508">
    <property type="term" value="P:proteolysis"/>
    <property type="evidence" value="ECO:0007669"/>
    <property type="project" value="InterPro"/>
</dbReference>
<comment type="caution">
    <text evidence="3">The sequence shown here is derived from an EMBL/GenBank/DDBJ whole genome shotgun (WGS) entry which is preliminary data.</text>
</comment>
<dbReference type="Proteomes" id="UP000054776">
    <property type="component" value="Unassembled WGS sequence"/>
</dbReference>
<dbReference type="InParanoid" id="A0A0V1C0S6"/>
<dbReference type="Pfam" id="PF05380">
    <property type="entry name" value="Peptidase_A17"/>
    <property type="match status" value="1"/>
</dbReference>
<evidence type="ECO:0000259" key="2">
    <source>
        <dbReference type="PROSITE" id="PS50175"/>
    </source>
</evidence>
<feature type="region of interest" description="Disordered" evidence="1">
    <location>
        <begin position="39"/>
        <end position="64"/>
    </location>
</feature>
<feature type="region of interest" description="Disordered" evidence="1">
    <location>
        <begin position="286"/>
        <end position="310"/>
    </location>
</feature>
<dbReference type="InterPro" id="IPR001995">
    <property type="entry name" value="Peptidase_A2_cat"/>
</dbReference>
<dbReference type="OrthoDB" id="5864015at2759"/>
<dbReference type="InterPro" id="IPR008042">
    <property type="entry name" value="Retrotrans_Pao"/>
</dbReference>
<reference evidence="3 4" key="1">
    <citation type="submission" date="2015-01" db="EMBL/GenBank/DDBJ databases">
        <title>Evolution of Trichinella species and genotypes.</title>
        <authorList>
            <person name="Korhonen P.K."/>
            <person name="Edoardo P."/>
            <person name="Giuseppe L.R."/>
            <person name="Gasser R.B."/>
        </authorList>
    </citation>
    <scope>NUCLEOTIDE SEQUENCE [LARGE SCALE GENOMIC DNA]</scope>
    <source>
        <strain evidence="3">ISS3</strain>
    </source>
</reference>
<keyword evidence="4" id="KW-1185">Reference proteome</keyword>
<dbReference type="PROSITE" id="PS50175">
    <property type="entry name" value="ASP_PROT_RETROV"/>
    <property type="match status" value="1"/>
</dbReference>
<proteinExistence type="predicted"/>
<name>A0A0V1C0S6_TRISP</name>
<dbReference type="AlphaFoldDB" id="A0A0V1C0S6"/>
<dbReference type="GO" id="GO:0004190">
    <property type="term" value="F:aspartic-type endopeptidase activity"/>
    <property type="evidence" value="ECO:0007669"/>
    <property type="project" value="InterPro"/>
</dbReference>
<accession>A0A0V1C0S6</accession>
<feature type="domain" description="Peptidase A2" evidence="2">
    <location>
        <begin position="367"/>
        <end position="406"/>
    </location>
</feature>
<sequence length="785" mass="88490">MCYHKLLRQHDENSAHLTSDNGFVANILVFRAGEVGSAEVEPSGSRASGVENESFANEEKGRNPPFDFEKIERQIWTGLRNRFLSLRAQVESSMAVKEPTDSVGREDRKFEVSVHQQVDLSNATKFTYLRGCPTGVALDALRGLSAANQGYELGVQRLKERFDRPQVAVREHILRFFHNLSRTSDLSDICDECHKRWDKLTMEDGSLVADLTVFLRFLQEQFELSDTARRTKDLRLEEKRSICALEKPRSYSKRRGCDLFPFRGRSRLRFLSEAAHACGVREIETGESPEAAGDSNPLSAFSASNQGTSPRPARVIVAGREIPMAEYKSFAVLVMHANLTSEKLRKINRFQRIKTMAYSAVGPGMTVTYLLDTGAEYSFVREDAASTLGVFREMQLVMVEGFGGATHEHPSSQPEYRALSSGGADRAESLLSNSGFEDPDERSDEVHVVIGIDYYYRFLGDAIRRGRPGDPVAVETVLGWIICGPVNPHPAPKTVAAFSAVVEPKVEDLLRSFWEIEGMGVPFRSESHEVELQWRVWKLELNELHCIAMSRAYFPFSPAEASRLELHGFGDASEAAYAAVVYLRAVKTPDDVQVKELALDVEACHCWSDNKVTVSPPQDVANVINPGRYSSFERLIRVTAWCRRFRHSTTLPASSRRTGTGLTLDELKEAERIWIRQEQIHAFSSRELLDKAMTKMLCGLNPFLDEFGVLRVGGRLGRAQLEEETKFPALLPRKGMIVDLLIRREHNRQLHAGVALGKRWASWNPQADERLIDELTYDQRFELRS</sequence>
<evidence type="ECO:0000313" key="3">
    <source>
        <dbReference type="EMBL" id="KRY42839.1"/>
    </source>
</evidence>
<organism evidence="3 4">
    <name type="scientific">Trichinella spiralis</name>
    <name type="common">Trichina worm</name>
    <dbReference type="NCBI Taxonomy" id="6334"/>
    <lineage>
        <taxon>Eukaryota</taxon>
        <taxon>Metazoa</taxon>
        <taxon>Ecdysozoa</taxon>
        <taxon>Nematoda</taxon>
        <taxon>Enoplea</taxon>
        <taxon>Dorylaimia</taxon>
        <taxon>Trichinellida</taxon>
        <taxon>Trichinellidae</taxon>
        <taxon>Trichinella</taxon>
    </lineage>
</organism>
<dbReference type="PANTHER" id="PTHR47331">
    <property type="entry name" value="PHD-TYPE DOMAIN-CONTAINING PROTEIN"/>
    <property type="match status" value="1"/>
</dbReference>